<evidence type="ECO:0000313" key="3">
    <source>
        <dbReference type="Proteomes" id="UP000326757"/>
    </source>
</evidence>
<dbReference type="Proteomes" id="UP000326757">
    <property type="component" value="Unassembled WGS sequence"/>
</dbReference>
<dbReference type="AlphaFoldDB" id="A0A5N6JM02"/>
<dbReference type="OrthoDB" id="3540150at2759"/>
<proteinExistence type="predicted"/>
<protein>
    <submittedName>
        <fullName evidence="2">Uncharacterized protein</fullName>
    </submittedName>
</protein>
<accession>A0A5N6JM02</accession>
<sequence>MNGSRSDFYPSQEVLHGATQAYPQRAGTLWDRKRSRTLPPPIPNFDLSCALLKDTDPKALCNEFNDLPDTGKNISPGTPSILKGLPFPAQVVHEVSPIIGPINNESNDLFDEDWWKEILLDTPAETDMFFQPISPPNAAPQNILGVISPFLEPKVQEQCNMENGTATKPWELIDASTPGSESTGQNPRHRQDGTLTRPWEL</sequence>
<comment type="caution">
    <text evidence="2">The sequence shown here is derived from an EMBL/GenBank/DDBJ whole genome shotgun (WGS) entry which is preliminary data.</text>
</comment>
<name>A0A5N6JM02_MONLA</name>
<keyword evidence="3" id="KW-1185">Reference proteome</keyword>
<dbReference type="EMBL" id="VIGI01000024">
    <property type="protein sequence ID" value="KAB8288473.1"/>
    <property type="molecule type" value="Genomic_DNA"/>
</dbReference>
<evidence type="ECO:0000256" key="1">
    <source>
        <dbReference type="SAM" id="MobiDB-lite"/>
    </source>
</evidence>
<organism evidence="2 3">
    <name type="scientific">Monilinia laxa</name>
    <name type="common">Brown rot fungus</name>
    <name type="synonym">Sclerotinia laxa</name>
    <dbReference type="NCBI Taxonomy" id="61186"/>
    <lineage>
        <taxon>Eukaryota</taxon>
        <taxon>Fungi</taxon>
        <taxon>Dikarya</taxon>
        <taxon>Ascomycota</taxon>
        <taxon>Pezizomycotina</taxon>
        <taxon>Leotiomycetes</taxon>
        <taxon>Helotiales</taxon>
        <taxon>Sclerotiniaceae</taxon>
        <taxon>Monilinia</taxon>
    </lineage>
</organism>
<evidence type="ECO:0000313" key="2">
    <source>
        <dbReference type="EMBL" id="KAB8288473.1"/>
    </source>
</evidence>
<reference evidence="2 3" key="1">
    <citation type="submission" date="2019-06" db="EMBL/GenBank/DDBJ databases">
        <title>Genome Sequence of the Brown Rot Fungal Pathogen Monilinia laxa.</title>
        <authorList>
            <person name="De Miccolis Angelini R.M."/>
            <person name="Landi L."/>
            <person name="Abate D."/>
            <person name="Pollastro S."/>
            <person name="Romanazzi G."/>
            <person name="Faretra F."/>
        </authorList>
    </citation>
    <scope>NUCLEOTIDE SEQUENCE [LARGE SCALE GENOMIC DNA]</scope>
    <source>
        <strain evidence="2 3">Mlax316</strain>
    </source>
</reference>
<feature type="compositionally biased region" description="Polar residues" evidence="1">
    <location>
        <begin position="177"/>
        <end position="186"/>
    </location>
</feature>
<feature type="region of interest" description="Disordered" evidence="1">
    <location>
        <begin position="172"/>
        <end position="201"/>
    </location>
</feature>
<gene>
    <name evidence="2" type="ORF">EYC80_010138</name>
</gene>